<accession>A0A1G2AA06</accession>
<dbReference type="GO" id="GO:0002181">
    <property type="term" value="P:cytoplasmic translation"/>
    <property type="evidence" value="ECO:0007669"/>
    <property type="project" value="TreeGrafter"/>
</dbReference>
<dbReference type="GO" id="GO:0019843">
    <property type="term" value="F:rRNA binding"/>
    <property type="evidence" value="ECO:0007669"/>
    <property type="project" value="UniProtKB-UniRule"/>
</dbReference>
<comment type="similarity">
    <text evidence="1 4 5">Belongs to the universal ribosomal protein uL6 family.</text>
</comment>
<evidence type="ECO:0000256" key="1">
    <source>
        <dbReference type="ARBA" id="ARBA00009356"/>
    </source>
</evidence>
<feature type="domain" description="Large ribosomal subunit protein uL6 alpha-beta" evidence="7">
    <location>
        <begin position="11"/>
        <end position="83"/>
    </location>
</feature>
<keyword evidence="4 6" id="KW-0699">rRNA-binding</keyword>
<dbReference type="InterPro" id="IPR019906">
    <property type="entry name" value="Ribosomal_uL6_bac-type"/>
</dbReference>
<evidence type="ECO:0000256" key="6">
    <source>
        <dbReference type="RuleBase" id="RU003870"/>
    </source>
</evidence>
<evidence type="ECO:0000256" key="5">
    <source>
        <dbReference type="RuleBase" id="RU003869"/>
    </source>
</evidence>
<dbReference type="SUPFAM" id="SSF56053">
    <property type="entry name" value="Ribosomal protein L6"/>
    <property type="match status" value="2"/>
</dbReference>
<dbReference type="InterPro" id="IPR036789">
    <property type="entry name" value="Ribosomal_uL6-like_a/b-dom_sf"/>
</dbReference>
<organism evidence="8 9">
    <name type="scientific">Candidatus Jacksonbacteria bacterium RIFCSPLOWO2_02_FULL_44_20</name>
    <dbReference type="NCBI Taxonomy" id="1798460"/>
    <lineage>
        <taxon>Bacteria</taxon>
        <taxon>Candidatus Jacksoniibacteriota</taxon>
    </lineage>
</organism>
<proteinExistence type="inferred from homology"/>
<evidence type="ECO:0000256" key="3">
    <source>
        <dbReference type="ARBA" id="ARBA00023274"/>
    </source>
</evidence>
<dbReference type="Pfam" id="PF00347">
    <property type="entry name" value="Ribosomal_L6"/>
    <property type="match status" value="2"/>
</dbReference>
<sequence>MSRIGKQPVIIPPDVDVEIKETFVIVKGTKGEISVAIPKLVKITKQDNAITVQVENPENHLERSLWGTIQRLLGNAITGVTNGFTKKLLISGVGYRAQMKDKTLVLEVGFTHPLEFAPQEGVTVTVEGTNIILVSGIDKQRVGALASRIRAAKKPEPYKGKGIAYEGEKIQRKAGKQAAGATK</sequence>
<dbReference type="NCBIfam" id="TIGR03654">
    <property type="entry name" value="L6_bact"/>
    <property type="match status" value="1"/>
</dbReference>
<dbReference type="GO" id="GO:0003735">
    <property type="term" value="F:structural constituent of ribosome"/>
    <property type="evidence" value="ECO:0007669"/>
    <property type="project" value="UniProtKB-UniRule"/>
</dbReference>
<dbReference type="PIRSF" id="PIRSF002162">
    <property type="entry name" value="Ribosomal_L6"/>
    <property type="match status" value="1"/>
</dbReference>
<comment type="caution">
    <text evidence="8">The sequence shown here is derived from an EMBL/GenBank/DDBJ whole genome shotgun (WGS) entry which is preliminary data.</text>
</comment>
<evidence type="ECO:0000313" key="8">
    <source>
        <dbReference type="EMBL" id="OGY73671.1"/>
    </source>
</evidence>
<dbReference type="PANTHER" id="PTHR11655:SF14">
    <property type="entry name" value="LARGE RIBOSOMAL SUBUNIT PROTEIN UL6M"/>
    <property type="match status" value="1"/>
</dbReference>
<dbReference type="FunFam" id="3.90.930.12:FF:000001">
    <property type="entry name" value="50S ribosomal protein L6"/>
    <property type="match status" value="1"/>
</dbReference>
<name>A0A1G2AA06_9BACT</name>
<gene>
    <name evidence="4" type="primary">rplF</name>
    <name evidence="8" type="ORF">A3H61_00595</name>
</gene>
<evidence type="ECO:0000313" key="9">
    <source>
        <dbReference type="Proteomes" id="UP000178315"/>
    </source>
</evidence>
<dbReference type="Proteomes" id="UP000178315">
    <property type="component" value="Unassembled WGS sequence"/>
</dbReference>
<keyword evidence="2 4" id="KW-0689">Ribosomal protein</keyword>
<keyword evidence="3 4" id="KW-0687">Ribonucleoprotein</keyword>
<dbReference type="AlphaFoldDB" id="A0A1G2AA06"/>
<dbReference type="HAMAP" id="MF_01365_B">
    <property type="entry name" value="Ribosomal_uL6_B"/>
    <property type="match status" value="1"/>
</dbReference>
<dbReference type="PANTHER" id="PTHR11655">
    <property type="entry name" value="60S/50S RIBOSOMAL PROTEIN L6/L9"/>
    <property type="match status" value="1"/>
</dbReference>
<dbReference type="PRINTS" id="PR00059">
    <property type="entry name" value="RIBOSOMALL6"/>
</dbReference>
<dbReference type="GO" id="GO:0022625">
    <property type="term" value="C:cytosolic large ribosomal subunit"/>
    <property type="evidence" value="ECO:0007669"/>
    <property type="project" value="UniProtKB-UniRule"/>
</dbReference>
<keyword evidence="4 6" id="KW-0694">RNA-binding</keyword>
<evidence type="ECO:0000256" key="4">
    <source>
        <dbReference type="HAMAP-Rule" id="MF_01365"/>
    </source>
</evidence>
<feature type="domain" description="Large ribosomal subunit protein uL6 alpha-beta" evidence="7">
    <location>
        <begin position="92"/>
        <end position="165"/>
    </location>
</feature>
<dbReference type="Gene3D" id="3.90.930.12">
    <property type="entry name" value="Ribosomal protein L6, alpha-beta domain"/>
    <property type="match status" value="2"/>
</dbReference>
<evidence type="ECO:0000256" key="2">
    <source>
        <dbReference type="ARBA" id="ARBA00022980"/>
    </source>
</evidence>
<dbReference type="InterPro" id="IPR000702">
    <property type="entry name" value="Ribosomal_uL6-like"/>
</dbReference>
<evidence type="ECO:0000259" key="7">
    <source>
        <dbReference type="Pfam" id="PF00347"/>
    </source>
</evidence>
<dbReference type="InterPro" id="IPR020040">
    <property type="entry name" value="Ribosomal_uL6_a/b-dom"/>
</dbReference>
<protein>
    <recommendedName>
        <fullName evidence="4">Large ribosomal subunit protein uL6</fullName>
    </recommendedName>
</protein>
<comment type="subunit">
    <text evidence="4">Part of the 50S ribosomal subunit.</text>
</comment>
<reference evidence="8 9" key="1">
    <citation type="journal article" date="2016" name="Nat. Commun.">
        <title>Thousands of microbial genomes shed light on interconnected biogeochemical processes in an aquifer system.</title>
        <authorList>
            <person name="Anantharaman K."/>
            <person name="Brown C.T."/>
            <person name="Hug L.A."/>
            <person name="Sharon I."/>
            <person name="Castelle C.J."/>
            <person name="Probst A.J."/>
            <person name="Thomas B.C."/>
            <person name="Singh A."/>
            <person name="Wilkins M.J."/>
            <person name="Karaoz U."/>
            <person name="Brodie E.L."/>
            <person name="Williams K.H."/>
            <person name="Hubbard S.S."/>
            <person name="Banfield J.F."/>
        </authorList>
    </citation>
    <scope>NUCLEOTIDE SEQUENCE [LARGE SCALE GENOMIC DNA]</scope>
</reference>
<dbReference type="InterPro" id="IPR002358">
    <property type="entry name" value="Ribosomal_uL6_CS"/>
</dbReference>
<dbReference type="EMBL" id="MHJU01000009">
    <property type="protein sequence ID" value="OGY73671.1"/>
    <property type="molecule type" value="Genomic_DNA"/>
</dbReference>
<dbReference type="PROSITE" id="PS00525">
    <property type="entry name" value="RIBOSOMAL_L6_1"/>
    <property type="match status" value="1"/>
</dbReference>
<comment type="function">
    <text evidence="4 6">This protein binds to the 23S rRNA, and is important in its secondary structure. It is located near the subunit interface in the base of the L7/L12 stalk, and near the tRNA binding site of the peptidyltransferase center.</text>
</comment>